<protein>
    <submittedName>
        <fullName evidence="2 3">Uncharacterized protein</fullName>
    </submittedName>
</protein>
<feature type="region of interest" description="Disordered" evidence="1">
    <location>
        <begin position="1"/>
        <end position="35"/>
    </location>
</feature>
<dbReference type="EMBL" id="AMQM01005469">
    <property type="status" value="NOT_ANNOTATED_CDS"/>
    <property type="molecule type" value="Genomic_DNA"/>
</dbReference>
<proteinExistence type="predicted"/>
<sequence>MSPAYDGVGRDGIQSGNSNEVRSSDINSSRKKLPPSTTLNRGGVFCDDYLLKVNGKVVDVHVVEAFQFYLKICVCFSPFRRRRWQFDTLKWLRDDIFPEIGIAVWLPMMKPKYPSTPFCRILRAIVTSVIISNLFG</sequence>
<reference evidence="3" key="3">
    <citation type="submission" date="2015-06" db="UniProtKB">
        <authorList>
            <consortium name="EnsemblMetazoa"/>
        </authorList>
    </citation>
    <scope>IDENTIFICATION</scope>
</reference>
<dbReference type="RefSeq" id="XP_009021512.1">
    <property type="nucleotide sequence ID" value="XM_009023264.1"/>
</dbReference>
<evidence type="ECO:0000256" key="1">
    <source>
        <dbReference type="SAM" id="MobiDB-lite"/>
    </source>
</evidence>
<dbReference type="EnsemblMetazoa" id="HelroT175898">
    <property type="protein sequence ID" value="HelroP175898"/>
    <property type="gene ID" value="HelroG175898"/>
</dbReference>
<evidence type="ECO:0000313" key="2">
    <source>
        <dbReference type="EMBL" id="ESO00462.1"/>
    </source>
</evidence>
<keyword evidence="4" id="KW-1185">Reference proteome</keyword>
<dbReference type="CTD" id="20205597"/>
<evidence type="ECO:0000313" key="4">
    <source>
        <dbReference type="Proteomes" id="UP000015101"/>
    </source>
</evidence>
<evidence type="ECO:0000313" key="3">
    <source>
        <dbReference type="EnsemblMetazoa" id="HelroP175898"/>
    </source>
</evidence>
<dbReference type="HOGENOM" id="CLU_1877669_0_0_1"/>
<dbReference type="GeneID" id="20205597"/>
<dbReference type="KEGG" id="hro:HELRODRAFT_175898"/>
<accession>T1F9U8</accession>
<reference evidence="4" key="1">
    <citation type="submission" date="2012-12" db="EMBL/GenBank/DDBJ databases">
        <authorList>
            <person name="Hellsten U."/>
            <person name="Grimwood J."/>
            <person name="Chapman J.A."/>
            <person name="Shapiro H."/>
            <person name="Aerts A."/>
            <person name="Otillar R.P."/>
            <person name="Terry A.Y."/>
            <person name="Boore J.L."/>
            <person name="Simakov O."/>
            <person name="Marletaz F."/>
            <person name="Cho S.-J."/>
            <person name="Edsinger-Gonzales E."/>
            <person name="Havlak P."/>
            <person name="Kuo D.-H."/>
            <person name="Larsson T."/>
            <person name="Lv J."/>
            <person name="Arendt D."/>
            <person name="Savage R."/>
            <person name="Osoegawa K."/>
            <person name="de Jong P."/>
            <person name="Lindberg D.R."/>
            <person name="Seaver E.C."/>
            <person name="Weisblat D.A."/>
            <person name="Putnam N.H."/>
            <person name="Grigoriev I.V."/>
            <person name="Rokhsar D.S."/>
        </authorList>
    </citation>
    <scope>NUCLEOTIDE SEQUENCE</scope>
</reference>
<dbReference type="EMBL" id="KB096945">
    <property type="protein sequence ID" value="ESO00462.1"/>
    <property type="molecule type" value="Genomic_DNA"/>
</dbReference>
<name>T1F9U8_HELRO</name>
<reference evidence="2 4" key="2">
    <citation type="journal article" date="2013" name="Nature">
        <title>Insights into bilaterian evolution from three spiralian genomes.</title>
        <authorList>
            <person name="Simakov O."/>
            <person name="Marletaz F."/>
            <person name="Cho S.J."/>
            <person name="Edsinger-Gonzales E."/>
            <person name="Havlak P."/>
            <person name="Hellsten U."/>
            <person name="Kuo D.H."/>
            <person name="Larsson T."/>
            <person name="Lv J."/>
            <person name="Arendt D."/>
            <person name="Savage R."/>
            <person name="Osoegawa K."/>
            <person name="de Jong P."/>
            <person name="Grimwood J."/>
            <person name="Chapman J.A."/>
            <person name="Shapiro H."/>
            <person name="Aerts A."/>
            <person name="Otillar R.P."/>
            <person name="Terry A.Y."/>
            <person name="Boore J.L."/>
            <person name="Grigoriev I.V."/>
            <person name="Lindberg D.R."/>
            <person name="Seaver E.C."/>
            <person name="Weisblat D.A."/>
            <person name="Putnam N.H."/>
            <person name="Rokhsar D.S."/>
        </authorList>
    </citation>
    <scope>NUCLEOTIDE SEQUENCE</scope>
</reference>
<dbReference type="Proteomes" id="UP000015101">
    <property type="component" value="Unassembled WGS sequence"/>
</dbReference>
<organism evidence="3 4">
    <name type="scientific">Helobdella robusta</name>
    <name type="common">Californian leech</name>
    <dbReference type="NCBI Taxonomy" id="6412"/>
    <lineage>
        <taxon>Eukaryota</taxon>
        <taxon>Metazoa</taxon>
        <taxon>Spiralia</taxon>
        <taxon>Lophotrochozoa</taxon>
        <taxon>Annelida</taxon>
        <taxon>Clitellata</taxon>
        <taxon>Hirudinea</taxon>
        <taxon>Rhynchobdellida</taxon>
        <taxon>Glossiphoniidae</taxon>
        <taxon>Helobdella</taxon>
    </lineage>
</organism>
<gene>
    <name evidence="3" type="primary">20205597</name>
    <name evidence="2" type="ORF">HELRODRAFT_175898</name>
</gene>
<dbReference type="InParanoid" id="T1F9U8"/>
<dbReference type="AlphaFoldDB" id="T1F9U8"/>
<feature type="compositionally biased region" description="Polar residues" evidence="1">
    <location>
        <begin position="14"/>
        <end position="27"/>
    </location>
</feature>